<organism evidence="1 2">
    <name type="scientific">Falsihalocynthiibacter arcticus</name>
    <dbReference type="NCBI Taxonomy" id="1579316"/>
    <lineage>
        <taxon>Bacteria</taxon>
        <taxon>Pseudomonadati</taxon>
        <taxon>Pseudomonadota</taxon>
        <taxon>Alphaproteobacteria</taxon>
        <taxon>Rhodobacterales</taxon>
        <taxon>Roseobacteraceae</taxon>
        <taxon>Falsihalocynthiibacter</taxon>
    </lineage>
</organism>
<evidence type="ECO:0000313" key="2">
    <source>
        <dbReference type="Proteomes" id="UP000070371"/>
    </source>
</evidence>
<proteinExistence type="predicted"/>
<dbReference type="AlphaFoldDB" id="A0A126V1C2"/>
<name>A0A126V1C2_9RHOB</name>
<keyword evidence="2" id="KW-1185">Reference proteome</keyword>
<dbReference type="Proteomes" id="UP000070371">
    <property type="component" value="Chromosome"/>
</dbReference>
<gene>
    <name evidence="1" type="ORF">RC74_09720</name>
</gene>
<dbReference type="KEGG" id="hat:RC74_09720"/>
<dbReference type="STRING" id="1579316.RC74_09720"/>
<evidence type="ECO:0000313" key="1">
    <source>
        <dbReference type="EMBL" id="AML51499.1"/>
    </source>
</evidence>
<dbReference type="RefSeq" id="WP_039001357.1">
    <property type="nucleotide sequence ID" value="NZ_CP014327.1"/>
</dbReference>
<sequence>MKDPELDILIKELETQTDLTVADFDGVAHGMAYLLPDAVDTDIRLAERIGTTDEAMRIADDAFPDWSINSQGPTNDKDGHWTCTLRENDPQGEAPMTTGRSPILAQAVLAATMRLAMTLK</sequence>
<dbReference type="EMBL" id="CP014327">
    <property type="protein sequence ID" value="AML51499.1"/>
    <property type="molecule type" value="Genomic_DNA"/>
</dbReference>
<protein>
    <recommendedName>
        <fullName evidence="3">Phage ABA sandwich domain-containing protein</fullName>
    </recommendedName>
</protein>
<dbReference type="OrthoDB" id="7857658at2"/>
<reference evidence="1 2" key="1">
    <citation type="submission" date="2016-02" db="EMBL/GenBank/DDBJ databases">
        <title>Complete genome sequence of Halocynthiibacter arcticus PAMC 20958t from arctic marine sediment.</title>
        <authorList>
            <person name="Lee Y.M."/>
            <person name="Baek K."/>
            <person name="Lee H.K."/>
            <person name="Shin S.C."/>
        </authorList>
    </citation>
    <scope>NUCLEOTIDE SEQUENCE [LARGE SCALE GENOMIC DNA]</scope>
    <source>
        <strain evidence="1">PAMC 20958</strain>
    </source>
</reference>
<evidence type="ECO:0008006" key="3">
    <source>
        <dbReference type="Google" id="ProtNLM"/>
    </source>
</evidence>
<accession>A0A126V1C2</accession>